<evidence type="ECO:0000256" key="9">
    <source>
        <dbReference type="ARBA" id="ARBA00022691"/>
    </source>
</evidence>
<sequence length="247" mass="26371">MTLAMFLTDPGELDLAVVGTAYTLDGAEGRHAATVKRMRVGERLMLSDGQGRRVTGTVAEATPGELRIDVERVEDEEPPGARLTLVQALAKADRDDAAIEAATEYGVDRVIPWQAERSIVQWRGERAEKARQKWVDTVRAAAKQSRRAWVPEVEDLVDTAGLARRISSACIAYVLHEDAVVPLAGQPIPAVGEVLLIVGPEGGIGESELAKLTAAGAHPVRLGTSVLRSSSAGPAAIAVLSAEDRWR</sequence>
<keyword evidence="8 12" id="KW-0808">Transferase</keyword>
<feature type="domain" description="Ribosomal RNA small subunit methyltransferase E methyltransferase" evidence="13">
    <location>
        <begin position="82"/>
        <end position="240"/>
    </location>
</feature>
<dbReference type="InterPro" id="IPR046886">
    <property type="entry name" value="RsmE_MTase_dom"/>
</dbReference>
<dbReference type="NCBIfam" id="TIGR00046">
    <property type="entry name" value="RsmE family RNA methyltransferase"/>
    <property type="match status" value="1"/>
</dbReference>
<comment type="subcellular location">
    <subcellularLocation>
        <location evidence="1 12">Cytoplasm</location>
    </subcellularLocation>
</comment>
<dbReference type="PANTHER" id="PTHR30027:SF3">
    <property type="entry name" value="16S RRNA (URACIL(1498)-N(3))-METHYLTRANSFERASE"/>
    <property type="match status" value="1"/>
</dbReference>
<name>A0ABN2LV20_9MICO</name>
<dbReference type="Gene3D" id="3.40.1280.10">
    <property type="match status" value="1"/>
</dbReference>
<proteinExistence type="inferred from homology"/>
<feature type="domain" description="Ribosomal RNA small subunit methyltransferase E PUA-like" evidence="14">
    <location>
        <begin position="24"/>
        <end position="70"/>
    </location>
</feature>
<evidence type="ECO:0000256" key="2">
    <source>
        <dbReference type="ARBA" id="ARBA00005528"/>
    </source>
</evidence>
<evidence type="ECO:0000259" key="14">
    <source>
        <dbReference type="Pfam" id="PF20260"/>
    </source>
</evidence>
<dbReference type="Pfam" id="PF04452">
    <property type="entry name" value="Methyltrans_RNA"/>
    <property type="match status" value="1"/>
</dbReference>
<gene>
    <name evidence="15" type="ORF">GCM10009811_25100</name>
</gene>
<evidence type="ECO:0000256" key="8">
    <source>
        <dbReference type="ARBA" id="ARBA00022679"/>
    </source>
</evidence>
<evidence type="ECO:0000256" key="5">
    <source>
        <dbReference type="ARBA" id="ARBA00022490"/>
    </source>
</evidence>
<evidence type="ECO:0000256" key="6">
    <source>
        <dbReference type="ARBA" id="ARBA00022552"/>
    </source>
</evidence>
<dbReference type="Proteomes" id="UP001499938">
    <property type="component" value="Unassembled WGS sequence"/>
</dbReference>
<keyword evidence="7 12" id="KW-0489">Methyltransferase</keyword>
<evidence type="ECO:0000259" key="13">
    <source>
        <dbReference type="Pfam" id="PF04452"/>
    </source>
</evidence>
<dbReference type="InterPro" id="IPR006700">
    <property type="entry name" value="RsmE"/>
</dbReference>
<keyword evidence="9 12" id="KW-0949">S-adenosyl-L-methionine</keyword>
<reference evidence="15 16" key="1">
    <citation type="journal article" date="2019" name="Int. J. Syst. Evol. Microbiol.">
        <title>The Global Catalogue of Microorganisms (GCM) 10K type strain sequencing project: providing services to taxonomists for standard genome sequencing and annotation.</title>
        <authorList>
            <consortium name="The Broad Institute Genomics Platform"/>
            <consortium name="The Broad Institute Genome Sequencing Center for Infectious Disease"/>
            <person name="Wu L."/>
            <person name="Ma J."/>
        </authorList>
    </citation>
    <scope>NUCLEOTIDE SEQUENCE [LARGE SCALE GENOMIC DNA]</scope>
    <source>
        <strain evidence="15 16">JCM 15592</strain>
    </source>
</reference>
<evidence type="ECO:0000256" key="7">
    <source>
        <dbReference type="ARBA" id="ARBA00022603"/>
    </source>
</evidence>
<organism evidence="15 16">
    <name type="scientific">Nostocoides veronense</name>
    <dbReference type="NCBI Taxonomy" id="330836"/>
    <lineage>
        <taxon>Bacteria</taxon>
        <taxon>Bacillati</taxon>
        <taxon>Actinomycetota</taxon>
        <taxon>Actinomycetes</taxon>
        <taxon>Micrococcales</taxon>
        <taxon>Intrasporangiaceae</taxon>
        <taxon>Nostocoides</taxon>
    </lineage>
</organism>
<dbReference type="InterPro" id="IPR029028">
    <property type="entry name" value="Alpha/beta_knot_MTases"/>
</dbReference>
<dbReference type="EMBL" id="BAAAPO010000039">
    <property type="protein sequence ID" value="GAA1800197.1"/>
    <property type="molecule type" value="Genomic_DNA"/>
</dbReference>
<dbReference type="InterPro" id="IPR029026">
    <property type="entry name" value="tRNA_m1G_MTases_N"/>
</dbReference>
<dbReference type="PIRSF" id="PIRSF015601">
    <property type="entry name" value="MTase_slr0722"/>
    <property type="match status" value="1"/>
</dbReference>
<dbReference type="PANTHER" id="PTHR30027">
    <property type="entry name" value="RIBOSOMAL RNA SMALL SUBUNIT METHYLTRANSFERASE E"/>
    <property type="match status" value="1"/>
</dbReference>
<dbReference type="CDD" id="cd18084">
    <property type="entry name" value="RsmE-like"/>
    <property type="match status" value="1"/>
</dbReference>
<evidence type="ECO:0000256" key="10">
    <source>
        <dbReference type="ARBA" id="ARBA00025699"/>
    </source>
</evidence>
<protein>
    <recommendedName>
        <fullName evidence="4 12">Ribosomal RNA small subunit methyltransferase E</fullName>
        <ecNumber evidence="3 12">2.1.1.193</ecNumber>
    </recommendedName>
</protein>
<keyword evidence="5 12" id="KW-0963">Cytoplasm</keyword>
<comment type="caution">
    <text evidence="15">The sequence shown here is derived from an EMBL/GenBank/DDBJ whole genome shotgun (WGS) entry which is preliminary data.</text>
</comment>
<dbReference type="Gene3D" id="2.40.240.20">
    <property type="entry name" value="Hypothetical PUA domain-like, domain 1"/>
    <property type="match status" value="1"/>
</dbReference>
<evidence type="ECO:0000256" key="11">
    <source>
        <dbReference type="ARBA" id="ARBA00047944"/>
    </source>
</evidence>
<dbReference type="NCBIfam" id="NF008693">
    <property type="entry name" value="PRK11713.2-3"/>
    <property type="match status" value="1"/>
</dbReference>
<evidence type="ECO:0000313" key="16">
    <source>
        <dbReference type="Proteomes" id="UP001499938"/>
    </source>
</evidence>
<evidence type="ECO:0000256" key="12">
    <source>
        <dbReference type="PIRNR" id="PIRNR015601"/>
    </source>
</evidence>
<dbReference type="Pfam" id="PF20260">
    <property type="entry name" value="PUA_4"/>
    <property type="match status" value="1"/>
</dbReference>
<dbReference type="SUPFAM" id="SSF88697">
    <property type="entry name" value="PUA domain-like"/>
    <property type="match status" value="1"/>
</dbReference>
<evidence type="ECO:0000313" key="15">
    <source>
        <dbReference type="EMBL" id="GAA1800197.1"/>
    </source>
</evidence>
<dbReference type="InterPro" id="IPR015947">
    <property type="entry name" value="PUA-like_sf"/>
</dbReference>
<comment type="function">
    <text evidence="10 12">Specifically methylates the N3 position of the uracil ring of uridine 1498 (m3U1498) in 16S rRNA. Acts on the fully assembled 30S ribosomal subunit.</text>
</comment>
<dbReference type="InterPro" id="IPR046887">
    <property type="entry name" value="RsmE_PUA-like"/>
</dbReference>
<keyword evidence="6 12" id="KW-0698">rRNA processing</keyword>
<dbReference type="EC" id="2.1.1.193" evidence="3 12"/>
<comment type="similarity">
    <text evidence="2 12">Belongs to the RNA methyltransferase RsmE family.</text>
</comment>
<keyword evidence="16" id="KW-1185">Reference proteome</keyword>
<evidence type="ECO:0000256" key="3">
    <source>
        <dbReference type="ARBA" id="ARBA00012328"/>
    </source>
</evidence>
<evidence type="ECO:0000256" key="4">
    <source>
        <dbReference type="ARBA" id="ARBA00013673"/>
    </source>
</evidence>
<dbReference type="SUPFAM" id="SSF75217">
    <property type="entry name" value="alpha/beta knot"/>
    <property type="match status" value="1"/>
</dbReference>
<accession>A0ABN2LV20</accession>
<evidence type="ECO:0000256" key="1">
    <source>
        <dbReference type="ARBA" id="ARBA00004496"/>
    </source>
</evidence>
<comment type="catalytic activity">
    <reaction evidence="11 12">
        <text>uridine(1498) in 16S rRNA + S-adenosyl-L-methionine = N(3)-methyluridine(1498) in 16S rRNA + S-adenosyl-L-homocysteine + H(+)</text>
        <dbReference type="Rhea" id="RHEA:42920"/>
        <dbReference type="Rhea" id="RHEA-COMP:10283"/>
        <dbReference type="Rhea" id="RHEA-COMP:10284"/>
        <dbReference type="ChEBI" id="CHEBI:15378"/>
        <dbReference type="ChEBI" id="CHEBI:57856"/>
        <dbReference type="ChEBI" id="CHEBI:59789"/>
        <dbReference type="ChEBI" id="CHEBI:65315"/>
        <dbReference type="ChEBI" id="CHEBI:74502"/>
        <dbReference type="EC" id="2.1.1.193"/>
    </reaction>
</comment>